<name>A0ABT3GWZ0_9RHOB</name>
<dbReference type="Proteomes" id="UP001208938">
    <property type="component" value="Unassembled WGS sequence"/>
</dbReference>
<organism evidence="2 3">
    <name type="scientific">Pararhodobacter zhoushanensis</name>
    <dbReference type="NCBI Taxonomy" id="2479545"/>
    <lineage>
        <taxon>Bacteria</taxon>
        <taxon>Pseudomonadati</taxon>
        <taxon>Pseudomonadota</taxon>
        <taxon>Alphaproteobacteria</taxon>
        <taxon>Rhodobacterales</taxon>
        <taxon>Paracoccaceae</taxon>
        <taxon>Pararhodobacter</taxon>
    </lineage>
</organism>
<evidence type="ECO:0000313" key="3">
    <source>
        <dbReference type="Proteomes" id="UP001208938"/>
    </source>
</evidence>
<reference evidence="2 3" key="1">
    <citation type="submission" date="2022-10" db="EMBL/GenBank/DDBJ databases">
        <title>Pararhodobacter sp. nov., isolated from marine algae.</title>
        <authorList>
            <person name="Choi B.J."/>
            <person name="Kim J.M."/>
            <person name="Lee J.K."/>
            <person name="Choi D.G."/>
            <person name="Jeon C.O."/>
        </authorList>
    </citation>
    <scope>NUCLEOTIDE SEQUENCE [LARGE SCALE GENOMIC DNA]</scope>
    <source>
        <strain evidence="2 3">ZQ420</strain>
    </source>
</reference>
<accession>A0ABT3GWZ0</accession>
<proteinExistence type="predicted"/>
<sequence>MTLHGPFPIPPVLGTIADVMSEIRHMLLVYEAAMTGDTRTLQNKRAVQDFDLAIQSLHDLETITRKLALELPDDLVSRSAVSLGRLQLESSRSRVVAAAQGTVGARPQRQKPTIDLFAPPPDEATVGDIDTGSNAETS</sequence>
<dbReference type="RefSeq" id="WP_264505095.1">
    <property type="nucleotide sequence ID" value="NZ_JAPDFL010000001.1"/>
</dbReference>
<comment type="caution">
    <text evidence="2">The sequence shown here is derived from an EMBL/GenBank/DDBJ whole genome shotgun (WGS) entry which is preliminary data.</text>
</comment>
<feature type="region of interest" description="Disordered" evidence="1">
    <location>
        <begin position="99"/>
        <end position="138"/>
    </location>
</feature>
<evidence type="ECO:0000256" key="1">
    <source>
        <dbReference type="SAM" id="MobiDB-lite"/>
    </source>
</evidence>
<evidence type="ECO:0000313" key="2">
    <source>
        <dbReference type="EMBL" id="MCW1932023.1"/>
    </source>
</evidence>
<dbReference type="EMBL" id="JAPDFL010000001">
    <property type="protein sequence ID" value="MCW1932023.1"/>
    <property type="molecule type" value="Genomic_DNA"/>
</dbReference>
<protein>
    <submittedName>
        <fullName evidence="2">Uncharacterized protein</fullName>
    </submittedName>
</protein>
<gene>
    <name evidence="2" type="ORF">OKW52_07040</name>
</gene>
<keyword evidence="3" id="KW-1185">Reference proteome</keyword>